<name>A0ABV5Z5J8_9STAP</name>
<accession>A0ABV5Z5J8</accession>
<keyword evidence="1" id="KW-1133">Transmembrane helix</keyword>
<sequence>MEAIKSLFSFLFKLIAVLIVAGVIGVAVLAFFLKQDVKEIREFTERLKKEIEAEPNQV</sequence>
<evidence type="ECO:0000313" key="3">
    <source>
        <dbReference type="Proteomes" id="UP001589740"/>
    </source>
</evidence>
<dbReference type="EMBL" id="JBHMAH010000021">
    <property type="protein sequence ID" value="MFB9860961.1"/>
    <property type="molecule type" value="Genomic_DNA"/>
</dbReference>
<keyword evidence="1" id="KW-0812">Transmembrane</keyword>
<protein>
    <submittedName>
        <fullName evidence="2">Uncharacterized protein</fullName>
    </submittedName>
</protein>
<gene>
    <name evidence="2" type="ORF">ACFFLE_07535</name>
</gene>
<feature type="transmembrane region" description="Helical" evidence="1">
    <location>
        <begin position="6"/>
        <end position="33"/>
    </location>
</feature>
<evidence type="ECO:0000313" key="2">
    <source>
        <dbReference type="EMBL" id="MFB9860961.1"/>
    </source>
</evidence>
<reference evidence="2 3" key="1">
    <citation type="submission" date="2024-09" db="EMBL/GenBank/DDBJ databases">
        <authorList>
            <person name="Sun Q."/>
            <person name="Mori K."/>
        </authorList>
    </citation>
    <scope>NUCLEOTIDE SEQUENCE [LARGE SCALE GENOMIC DNA]</scope>
    <source>
        <strain evidence="2 3">JCM 12822</strain>
    </source>
</reference>
<comment type="caution">
    <text evidence="2">The sequence shown here is derived from an EMBL/GenBank/DDBJ whole genome shotgun (WGS) entry which is preliminary data.</text>
</comment>
<keyword evidence="1" id="KW-0472">Membrane</keyword>
<organism evidence="2 3">
    <name type="scientific">Salinicoccus siamensis</name>
    <dbReference type="NCBI Taxonomy" id="381830"/>
    <lineage>
        <taxon>Bacteria</taxon>
        <taxon>Bacillati</taxon>
        <taxon>Bacillota</taxon>
        <taxon>Bacilli</taxon>
        <taxon>Bacillales</taxon>
        <taxon>Staphylococcaceae</taxon>
        <taxon>Salinicoccus</taxon>
    </lineage>
</organism>
<keyword evidence="3" id="KW-1185">Reference proteome</keyword>
<dbReference type="Proteomes" id="UP001589740">
    <property type="component" value="Unassembled WGS sequence"/>
</dbReference>
<evidence type="ECO:0000256" key="1">
    <source>
        <dbReference type="SAM" id="Phobius"/>
    </source>
</evidence>
<dbReference type="RefSeq" id="WP_380570529.1">
    <property type="nucleotide sequence ID" value="NZ_JBHMAH010000021.1"/>
</dbReference>
<proteinExistence type="predicted"/>